<proteinExistence type="evidence at transcript level"/>
<reference evidence="1" key="1">
    <citation type="submission" date="2012-05" db="EMBL/GenBank/DDBJ databases">
        <authorList>
            <person name="Krishnakumar V."/>
            <person name="Cheung F."/>
            <person name="Xiao Y."/>
            <person name="Chan A."/>
            <person name="Moskal W.A."/>
            <person name="Town C.D."/>
        </authorList>
    </citation>
    <scope>NUCLEOTIDE SEQUENCE</scope>
</reference>
<name>I3SSE6_LOTJA</name>
<accession>I3SSE6</accession>
<organism evidence="1">
    <name type="scientific">Lotus japonicus</name>
    <name type="common">Lotus corniculatus var. japonicus</name>
    <dbReference type="NCBI Taxonomy" id="34305"/>
    <lineage>
        <taxon>Eukaryota</taxon>
        <taxon>Viridiplantae</taxon>
        <taxon>Streptophyta</taxon>
        <taxon>Embryophyta</taxon>
        <taxon>Tracheophyta</taxon>
        <taxon>Spermatophyta</taxon>
        <taxon>Magnoliopsida</taxon>
        <taxon>eudicotyledons</taxon>
        <taxon>Gunneridae</taxon>
        <taxon>Pentapetalae</taxon>
        <taxon>rosids</taxon>
        <taxon>fabids</taxon>
        <taxon>Fabales</taxon>
        <taxon>Fabaceae</taxon>
        <taxon>Papilionoideae</taxon>
        <taxon>50 kb inversion clade</taxon>
        <taxon>NPAAA clade</taxon>
        <taxon>Hologalegina</taxon>
        <taxon>robinioid clade</taxon>
        <taxon>Loteae</taxon>
        <taxon>Lotus</taxon>
    </lineage>
</organism>
<evidence type="ECO:0000313" key="1">
    <source>
        <dbReference type="EMBL" id="AFK43188.1"/>
    </source>
</evidence>
<dbReference type="EMBL" id="BT143394">
    <property type="protein sequence ID" value="AFK43188.1"/>
    <property type="molecule type" value="mRNA"/>
</dbReference>
<protein>
    <submittedName>
        <fullName evidence="1">Uncharacterized protein</fullName>
    </submittedName>
</protein>
<sequence length="67" mass="7575">MFSYTRICIILQPLLHFTPFPIKYRILHLILITGLSVAVEAGRVGRTTGTRLTTENASLRRATRTMS</sequence>
<dbReference type="AlphaFoldDB" id="I3SSE6"/>